<feature type="transmembrane region" description="Helical" evidence="1">
    <location>
        <begin position="87"/>
        <end position="108"/>
    </location>
</feature>
<keyword evidence="1" id="KW-0812">Transmembrane</keyword>
<reference evidence="2" key="1">
    <citation type="submission" date="2023-08" db="EMBL/GenBank/DDBJ databases">
        <title>Comparative genomics and taxonomic characterization of three novel marine species of genus Marivirga.</title>
        <authorList>
            <person name="Muhammad N."/>
            <person name="Kim S.-G."/>
        </authorList>
    </citation>
    <scope>NUCLEOTIDE SEQUENCE</scope>
    <source>
        <strain evidence="2">BKB1-2</strain>
    </source>
</reference>
<feature type="transmembrane region" description="Helical" evidence="1">
    <location>
        <begin position="128"/>
        <end position="145"/>
    </location>
</feature>
<feature type="transmembrane region" description="Helical" evidence="1">
    <location>
        <begin position="60"/>
        <end position="81"/>
    </location>
</feature>
<feature type="transmembrane region" description="Helical" evidence="1">
    <location>
        <begin position="7"/>
        <end position="23"/>
    </location>
</feature>
<organism evidence="2">
    <name type="scientific">Marivirga arenosa</name>
    <dbReference type="NCBI Taxonomy" id="3059076"/>
    <lineage>
        <taxon>Bacteria</taxon>
        <taxon>Pseudomonadati</taxon>
        <taxon>Bacteroidota</taxon>
        <taxon>Cytophagia</taxon>
        <taxon>Cytophagales</taxon>
        <taxon>Marivirgaceae</taxon>
        <taxon>Marivirga</taxon>
    </lineage>
</organism>
<dbReference type="KEGG" id="marp:QYS47_13650"/>
<name>A0AA49JDD3_9BACT</name>
<keyword evidence="1" id="KW-0472">Membrane</keyword>
<evidence type="ECO:0000256" key="1">
    <source>
        <dbReference type="SAM" id="Phobius"/>
    </source>
</evidence>
<keyword evidence="1" id="KW-1133">Transmembrane helix</keyword>
<dbReference type="Proteomes" id="UP001232019">
    <property type="component" value="Chromosome"/>
</dbReference>
<dbReference type="RefSeq" id="WP_302128517.1">
    <property type="nucleotide sequence ID" value="NZ_CP129968.2"/>
</dbReference>
<sequence length="150" mass="17634">MKRLSNWHIFIVFLTLIIGSQIIKDELISELFTAGIFIFIISYFLLTAEELRENANKKTNWFYIFNCIFMLSIYSLSLAGIKIDEGIIVLPILGYFGFSYIYVTDELAILLRNSEGKQTGNFKQKKEFLLFFLWPVGIWFLQPRIRKVLQ</sequence>
<proteinExistence type="predicted"/>
<evidence type="ECO:0000313" key="2">
    <source>
        <dbReference type="EMBL" id="WKK82948.1"/>
    </source>
</evidence>
<accession>A0AA49JDD3</accession>
<gene>
    <name evidence="2" type="ORF">QYS47_13650</name>
</gene>
<protein>
    <submittedName>
        <fullName evidence="2">Uncharacterized protein</fullName>
    </submittedName>
</protein>
<feature type="transmembrane region" description="Helical" evidence="1">
    <location>
        <begin position="29"/>
        <end position="48"/>
    </location>
</feature>
<dbReference type="EMBL" id="CP129968">
    <property type="protein sequence ID" value="WKK82948.1"/>
    <property type="molecule type" value="Genomic_DNA"/>
</dbReference>
<dbReference type="AlphaFoldDB" id="A0AA49JDD3"/>